<dbReference type="OrthoDB" id="366244at2759"/>
<proteinExistence type="predicted"/>
<organism evidence="2 3">
    <name type="scientific">Theileria equi strain WA</name>
    <dbReference type="NCBI Taxonomy" id="1537102"/>
    <lineage>
        <taxon>Eukaryota</taxon>
        <taxon>Sar</taxon>
        <taxon>Alveolata</taxon>
        <taxon>Apicomplexa</taxon>
        <taxon>Aconoidasida</taxon>
        <taxon>Piroplasmida</taxon>
        <taxon>Theileriidae</taxon>
        <taxon>Theileria</taxon>
    </lineage>
</organism>
<evidence type="ECO:0000259" key="1">
    <source>
        <dbReference type="Pfam" id="PF05057"/>
    </source>
</evidence>
<accession>L0ATZ1</accession>
<dbReference type="AlphaFoldDB" id="L0ATZ1"/>
<dbReference type="PANTHER" id="PTHR12482">
    <property type="entry name" value="LIPASE ROG1-RELATED-RELATED"/>
    <property type="match status" value="1"/>
</dbReference>
<protein>
    <submittedName>
        <fullName evidence="2">Serine esterase family member protein</fullName>
    </submittedName>
</protein>
<dbReference type="Proteomes" id="UP000031512">
    <property type="component" value="Chromosome 1"/>
</dbReference>
<dbReference type="SUPFAM" id="SSF53474">
    <property type="entry name" value="alpha/beta-Hydrolases"/>
    <property type="match status" value="1"/>
</dbReference>
<evidence type="ECO:0000313" key="2">
    <source>
        <dbReference type="EMBL" id="AFZ79010.1"/>
    </source>
</evidence>
<keyword evidence="3" id="KW-1185">Reference proteome</keyword>
<dbReference type="GeneID" id="15806728"/>
<gene>
    <name evidence="2" type="ORF">BEWA_018550</name>
</gene>
<name>L0ATZ1_THEEQ</name>
<dbReference type="Pfam" id="PF05057">
    <property type="entry name" value="DUF676"/>
    <property type="match status" value="1"/>
</dbReference>
<dbReference type="RefSeq" id="XP_004828676.1">
    <property type="nucleotide sequence ID" value="XM_004828619.1"/>
</dbReference>
<dbReference type="Gene3D" id="3.40.50.1820">
    <property type="entry name" value="alpha/beta hydrolase"/>
    <property type="match status" value="1"/>
</dbReference>
<feature type="domain" description="DUF676" evidence="1">
    <location>
        <begin position="15"/>
        <end position="152"/>
    </location>
</feature>
<dbReference type="InterPro" id="IPR007751">
    <property type="entry name" value="DUF676_lipase-like"/>
</dbReference>
<reference evidence="2 3" key="1">
    <citation type="journal article" date="2012" name="BMC Genomics">
        <title>Comparative genomic analysis and phylogenetic position of Theileria equi.</title>
        <authorList>
            <person name="Kappmeyer L.S."/>
            <person name="Thiagarajan M."/>
            <person name="Herndon D.R."/>
            <person name="Ramsay J.D."/>
            <person name="Caler E."/>
            <person name="Djikeng A."/>
            <person name="Gillespie J.J."/>
            <person name="Lau A.O."/>
            <person name="Roalson E.H."/>
            <person name="Silva J.C."/>
            <person name="Silva M.G."/>
            <person name="Suarez C.E."/>
            <person name="Ueti M.W."/>
            <person name="Nene V.M."/>
            <person name="Mealey R.H."/>
            <person name="Knowles D.P."/>
            <person name="Brayton K.A."/>
        </authorList>
    </citation>
    <scope>NUCLEOTIDE SEQUENCE [LARGE SCALE GENOMIC DNA]</scope>
    <source>
        <strain evidence="2 3">WA</strain>
    </source>
</reference>
<sequence>MFNNCKCDFTYAHGEVTKDNIKEIAKRLASEVNCRIQSDITYEKLGRLTFIGHSMGGLIVREALQYLEYKEKLYTFITISTPHIGYPRYMRSVLKPVALTMKSEALKCISMNDAEDKRESFIYQLSKDHEISNFEKIILIGIKEDYQAFLYSSLINATKLNSGSKISCEMEKNIMENIKNCEITRITFSYAKISHYLEKKDNRWIDAHNDIVLNRVMVRLILAVNSSIF</sequence>
<dbReference type="InterPro" id="IPR044294">
    <property type="entry name" value="Lipase-like"/>
</dbReference>
<evidence type="ECO:0000313" key="3">
    <source>
        <dbReference type="Proteomes" id="UP000031512"/>
    </source>
</evidence>
<dbReference type="PANTHER" id="PTHR12482:SF5">
    <property type="entry name" value="DUF676 DOMAIN-CONTAINING PROTEIN"/>
    <property type="match status" value="1"/>
</dbReference>
<dbReference type="KEGG" id="beq:BEWA_018550"/>
<dbReference type="EMBL" id="CP001669">
    <property type="protein sequence ID" value="AFZ79010.1"/>
    <property type="molecule type" value="Genomic_DNA"/>
</dbReference>
<dbReference type="eggNOG" id="KOG2205">
    <property type="taxonomic scope" value="Eukaryota"/>
</dbReference>
<dbReference type="VEuPathDB" id="PiroplasmaDB:BEWA_018550"/>
<dbReference type="InterPro" id="IPR029058">
    <property type="entry name" value="AB_hydrolase_fold"/>
</dbReference>